<dbReference type="OrthoDB" id="287393at2759"/>
<keyword evidence="5" id="KW-0539">Nucleus</keyword>
<dbReference type="GO" id="GO:0034462">
    <property type="term" value="P:small-subunit processome assembly"/>
    <property type="evidence" value="ECO:0007669"/>
    <property type="project" value="TreeGrafter"/>
</dbReference>
<accession>A0A553P598</accession>
<dbReference type="InterPro" id="IPR035979">
    <property type="entry name" value="RBD_domain_sf"/>
</dbReference>
<evidence type="ECO:0000313" key="8">
    <source>
        <dbReference type="Proteomes" id="UP000316079"/>
    </source>
</evidence>
<keyword evidence="4" id="KW-0694">RNA-binding</keyword>
<evidence type="ECO:0000256" key="4">
    <source>
        <dbReference type="ARBA" id="ARBA00022884"/>
    </source>
</evidence>
<feature type="region of interest" description="Disordered" evidence="6">
    <location>
        <begin position="96"/>
        <end position="135"/>
    </location>
</feature>
<dbReference type="InterPro" id="IPR012677">
    <property type="entry name" value="Nucleotide-bd_a/b_plait_sf"/>
</dbReference>
<protein>
    <recommendedName>
        <fullName evidence="3">Activator of basal transcription 1</fullName>
    </recommendedName>
</protein>
<feature type="compositionally biased region" description="Basic and acidic residues" evidence="6">
    <location>
        <begin position="126"/>
        <end position="135"/>
    </location>
</feature>
<dbReference type="GO" id="GO:0003723">
    <property type="term" value="F:RNA binding"/>
    <property type="evidence" value="ECO:0007669"/>
    <property type="project" value="UniProtKB-KW"/>
</dbReference>
<dbReference type="GO" id="GO:0000472">
    <property type="term" value="P:endonucleolytic cleavage to generate mature 5'-end of SSU-rRNA from (SSU-rRNA, 5.8S rRNA, LSU-rRNA)"/>
    <property type="evidence" value="ECO:0007669"/>
    <property type="project" value="TreeGrafter"/>
</dbReference>
<feature type="compositionally biased region" description="Acidic residues" evidence="6">
    <location>
        <begin position="72"/>
        <end position="81"/>
    </location>
</feature>
<dbReference type="GO" id="GO:0000480">
    <property type="term" value="P:endonucleolytic cleavage in 5'-ETS of tricistronic rRNA transcript (SSU-rRNA, 5.8S rRNA, LSU-rRNA)"/>
    <property type="evidence" value="ECO:0007669"/>
    <property type="project" value="TreeGrafter"/>
</dbReference>
<dbReference type="Gene3D" id="3.30.70.330">
    <property type="match status" value="1"/>
</dbReference>
<evidence type="ECO:0000256" key="6">
    <source>
        <dbReference type="SAM" id="MobiDB-lite"/>
    </source>
</evidence>
<evidence type="ECO:0000256" key="5">
    <source>
        <dbReference type="ARBA" id="ARBA00023242"/>
    </source>
</evidence>
<dbReference type="PANTHER" id="PTHR12311">
    <property type="entry name" value="ACTIVATOR OF BASAL TRANSCRIPTION 1"/>
    <property type="match status" value="1"/>
</dbReference>
<organism evidence="7 8">
    <name type="scientific">Danionella cerebrum</name>
    <dbReference type="NCBI Taxonomy" id="2873325"/>
    <lineage>
        <taxon>Eukaryota</taxon>
        <taxon>Metazoa</taxon>
        <taxon>Chordata</taxon>
        <taxon>Craniata</taxon>
        <taxon>Vertebrata</taxon>
        <taxon>Euteleostomi</taxon>
        <taxon>Actinopterygii</taxon>
        <taxon>Neopterygii</taxon>
        <taxon>Teleostei</taxon>
        <taxon>Ostariophysi</taxon>
        <taxon>Cypriniformes</taxon>
        <taxon>Danionidae</taxon>
        <taxon>Danioninae</taxon>
        <taxon>Danionella</taxon>
    </lineage>
</organism>
<dbReference type="GO" id="GO:0000447">
    <property type="term" value="P:endonucleolytic cleavage in ITS1 to separate SSU-rRNA from 5.8S rRNA and LSU-rRNA from tricistronic rRNA transcript (SSU-rRNA, 5.8S rRNA, LSU-rRNA)"/>
    <property type="evidence" value="ECO:0007669"/>
    <property type="project" value="TreeGrafter"/>
</dbReference>
<feature type="region of interest" description="Disordered" evidence="6">
    <location>
        <begin position="51"/>
        <end position="84"/>
    </location>
</feature>
<comment type="similarity">
    <text evidence="2">Belongs to the ESF2/ABP1 family.</text>
</comment>
<evidence type="ECO:0000313" key="7">
    <source>
        <dbReference type="EMBL" id="TRY72810.1"/>
    </source>
</evidence>
<dbReference type="GO" id="GO:0005730">
    <property type="term" value="C:nucleolus"/>
    <property type="evidence" value="ECO:0007669"/>
    <property type="project" value="UniProtKB-SubCell"/>
</dbReference>
<dbReference type="Proteomes" id="UP000316079">
    <property type="component" value="Unassembled WGS sequence"/>
</dbReference>
<evidence type="ECO:0000256" key="1">
    <source>
        <dbReference type="ARBA" id="ARBA00004604"/>
    </source>
</evidence>
<evidence type="ECO:0000256" key="2">
    <source>
        <dbReference type="ARBA" id="ARBA00005819"/>
    </source>
</evidence>
<reference evidence="7 8" key="1">
    <citation type="journal article" date="2019" name="Sci. Data">
        <title>Hybrid genome assembly and annotation of Danionella translucida.</title>
        <authorList>
            <person name="Kadobianskyi M."/>
            <person name="Schulze L."/>
            <person name="Schuelke M."/>
            <person name="Judkewitz B."/>
        </authorList>
    </citation>
    <scope>NUCLEOTIDE SEQUENCE [LARGE SCALE GENOMIC DNA]</scope>
    <source>
        <strain evidence="7 8">Bolton</strain>
    </source>
</reference>
<dbReference type="STRING" id="623744.A0A553P598"/>
<gene>
    <name evidence="7" type="ORF">DNTS_009512</name>
</gene>
<proteinExistence type="inferred from homology"/>
<feature type="region of interest" description="Disordered" evidence="6">
    <location>
        <begin position="1"/>
        <end position="35"/>
    </location>
</feature>
<evidence type="ECO:0000256" key="3">
    <source>
        <dbReference type="ARBA" id="ARBA00020737"/>
    </source>
</evidence>
<name>A0A553P598_9TELE</name>
<comment type="caution">
    <text evidence="7">The sequence shown here is derived from an EMBL/GenBank/DDBJ whole genome shotgun (WGS) entry which is preliminary data.</text>
</comment>
<keyword evidence="8" id="KW-1185">Reference proteome</keyword>
<sequence length="361" mass="42233">MDLENETGVKMDVEPQLLESETNLDATKSVKEVTEESPLLAIEDCNDTCMEDWESEGKTDNGAQHLSHPALDDLEPVIDGDSEAKMETQTQAIADKQDLIDNKSDEDEADQQINCKNDDDEDEHLDLESNDKEKPKEKKIIPGIVYLGHIPPRMRPKNIRNLLSKYGEIGRIFLQPQDRCVKKKKKKGRGKLSSFTEGWVEFRDKRIAKRVALSLHNTPMANRKRCFYSSDLWSIKYLHRFQWCHLSERLAYEQMVYQQRMRNEISQAKKETNFYLESVEKSQKMEKFRKKKEKKGELVKEKEWDYKQHSTEEEIQLKRFKNKGISKKNLQKAQEKSKSFQEKAQTNISLLAKIFNGKNQK</sequence>
<dbReference type="CDD" id="cd12263">
    <property type="entry name" value="RRM_ABT1_like"/>
    <property type="match status" value="1"/>
</dbReference>
<comment type="subcellular location">
    <subcellularLocation>
        <location evidence="1">Nucleus</location>
        <location evidence="1">Nucleolus</location>
    </subcellularLocation>
</comment>
<dbReference type="EMBL" id="SRMA01026748">
    <property type="protein sequence ID" value="TRY72810.1"/>
    <property type="molecule type" value="Genomic_DNA"/>
</dbReference>
<dbReference type="AlphaFoldDB" id="A0A553P598"/>
<dbReference type="SUPFAM" id="SSF54928">
    <property type="entry name" value="RNA-binding domain, RBD"/>
    <property type="match status" value="1"/>
</dbReference>
<dbReference type="InterPro" id="IPR039119">
    <property type="entry name" value="ABT1/Esf2"/>
</dbReference>
<dbReference type="PANTHER" id="PTHR12311:SF7">
    <property type="entry name" value="ACTIVATOR OF BASAL TRANSCRIPTION 1"/>
    <property type="match status" value="1"/>
</dbReference>
<dbReference type="InterPro" id="IPR034353">
    <property type="entry name" value="ABT1/ESF2_RRM"/>
</dbReference>